<dbReference type="GO" id="GO:0016682">
    <property type="term" value="F:oxidoreductase activity, acting on diphenols and related substances as donors, oxygen as acceptor"/>
    <property type="evidence" value="ECO:0007669"/>
    <property type="project" value="TreeGrafter"/>
</dbReference>
<evidence type="ECO:0000256" key="11">
    <source>
        <dbReference type="ARBA" id="ARBA00023136"/>
    </source>
</evidence>
<evidence type="ECO:0000256" key="12">
    <source>
        <dbReference type="SAM" id="Phobius"/>
    </source>
</evidence>
<evidence type="ECO:0000256" key="2">
    <source>
        <dbReference type="ARBA" id="ARBA00007543"/>
    </source>
</evidence>
<evidence type="ECO:0008006" key="15">
    <source>
        <dbReference type="Google" id="ProtNLM"/>
    </source>
</evidence>
<keyword evidence="10" id="KW-0408">Iron</keyword>
<comment type="subcellular location">
    <subcellularLocation>
        <location evidence="1">Cell membrane</location>
        <topology evidence="1">Multi-pass membrane protein</topology>
    </subcellularLocation>
</comment>
<evidence type="ECO:0000256" key="7">
    <source>
        <dbReference type="ARBA" id="ARBA00022723"/>
    </source>
</evidence>
<evidence type="ECO:0000313" key="14">
    <source>
        <dbReference type="Proteomes" id="UP000320338"/>
    </source>
</evidence>
<proteinExistence type="inferred from homology"/>
<dbReference type="GO" id="GO:0009055">
    <property type="term" value="F:electron transfer activity"/>
    <property type="evidence" value="ECO:0007669"/>
    <property type="project" value="TreeGrafter"/>
</dbReference>
<keyword evidence="9 12" id="KW-1133">Transmembrane helix</keyword>
<dbReference type="AlphaFoldDB" id="A0A4Y3WM62"/>
<dbReference type="PANTHER" id="PTHR43141">
    <property type="entry name" value="CYTOCHROME BD2 SUBUNIT II"/>
    <property type="match status" value="1"/>
</dbReference>
<keyword evidence="4" id="KW-1003">Cell membrane</keyword>
<keyword evidence="11 12" id="KW-0472">Membrane</keyword>
<accession>A0A4Y3WM62</accession>
<feature type="transmembrane region" description="Helical" evidence="12">
    <location>
        <begin position="53"/>
        <end position="76"/>
    </location>
</feature>
<reference evidence="13 14" key="1">
    <citation type="submission" date="2019-06" db="EMBL/GenBank/DDBJ databases">
        <title>Whole genome shotgun sequence of Pseudonocardia hydrocarbonoxydans NBRC 14498.</title>
        <authorList>
            <person name="Hosoyama A."/>
            <person name="Uohara A."/>
            <person name="Ohji S."/>
            <person name="Ichikawa N."/>
        </authorList>
    </citation>
    <scope>NUCLEOTIDE SEQUENCE [LARGE SCALE GENOMIC DNA]</scope>
    <source>
        <strain evidence="13 14">NBRC 14498</strain>
    </source>
</reference>
<sequence>MLDPAALDEVGAEHAVTVTLFGSLYPDVLPSTTDPAFGLTTTNAASTPYTLTIMTWVAVVFTPIVLAYQAWTFWVFRRRIGTSDIPAAAGLPAGGHREGEQVR</sequence>
<dbReference type="GO" id="GO:0019646">
    <property type="term" value="P:aerobic electron transport chain"/>
    <property type="evidence" value="ECO:0007669"/>
    <property type="project" value="TreeGrafter"/>
</dbReference>
<dbReference type="GO" id="GO:0046872">
    <property type="term" value="F:metal ion binding"/>
    <property type="evidence" value="ECO:0007669"/>
    <property type="project" value="UniProtKB-KW"/>
</dbReference>
<dbReference type="PANTHER" id="PTHR43141:SF5">
    <property type="entry name" value="CYTOCHROME BD-I UBIQUINOL OXIDASE SUBUNIT 2"/>
    <property type="match status" value="1"/>
</dbReference>
<dbReference type="InterPro" id="IPR003317">
    <property type="entry name" value="Cyt-d_oxidase_su2"/>
</dbReference>
<keyword evidence="5" id="KW-0349">Heme</keyword>
<dbReference type="Pfam" id="PF02322">
    <property type="entry name" value="Cyt_bd_oxida_II"/>
    <property type="match status" value="1"/>
</dbReference>
<keyword evidence="6 12" id="KW-0812">Transmembrane</keyword>
<evidence type="ECO:0000256" key="9">
    <source>
        <dbReference type="ARBA" id="ARBA00022989"/>
    </source>
</evidence>
<evidence type="ECO:0000256" key="3">
    <source>
        <dbReference type="ARBA" id="ARBA00022448"/>
    </source>
</evidence>
<name>A0A4Y3WM62_9PSEU</name>
<evidence type="ECO:0000256" key="4">
    <source>
        <dbReference type="ARBA" id="ARBA00022475"/>
    </source>
</evidence>
<evidence type="ECO:0000313" key="13">
    <source>
        <dbReference type="EMBL" id="GEC20047.1"/>
    </source>
</evidence>
<dbReference type="EMBL" id="BJNG01000017">
    <property type="protein sequence ID" value="GEC20047.1"/>
    <property type="molecule type" value="Genomic_DNA"/>
</dbReference>
<keyword evidence="14" id="KW-1185">Reference proteome</keyword>
<dbReference type="Proteomes" id="UP000320338">
    <property type="component" value="Unassembled WGS sequence"/>
</dbReference>
<keyword evidence="8" id="KW-0249">Electron transport</keyword>
<keyword evidence="7" id="KW-0479">Metal-binding</keyword>
<evidence type="ECO:0000256" key="6">
    <source>
        <dbReference type="ARBA" id="ARBA00022692"/>
    </source>
</evidence>
<dbReference type="GO" id="GO:0005886">
    <property type="term" value="C:plasma membrane"/>
    <property type="evidence" value="ECO:0007669"/>
    <property type="project" value="UniProtKB-SubCell"/>
</dbReference>
<comment type="similarity">
    <text evidence="2">Belongs to the cytochrome ubiquinol oxidase subunit 2 family.</text>
</comment>
<protein>
    <recommendedName>
        <fullName evidence="15">Cytochrome d ubiquinol oxidase subunit II</fullName>
    </recommendedName>
</protein>
<evidence type="ECO:0000256" key="10">
    <source>
        <dbReference type="ARBA" id="ARBA00023004"/>
    </source>
</evidence>
<evidence type="ECO:0000256" key="1">
    <source>
        <dbReference type="ARBA" id="ARBA00004651"/>
    </source>
</evidence>
<comment type="caution">
    <text evidence="13">The sequence shown here is derived from an EMBL/GenBank/DDBJ whole genome shotgun (WGS) entry which is preliminary data.</text>
</comment>
<evidence type="ECO:0000256" key="5">
    <source>
        <dbReference type="ARBA" id="ARBA00022617"/>
    </source>
</evidence>
<organism evidence="13 14">
    <name type="scientific">Pseudonocardia hydrocarbonoxydans</name>
    <dbReference type="NCBI Taxonomy" id="76726"/>
    <lineage>
        <taxon>Bacteria</taxon>
        <taxon>Bacillati</taxon>
        <taxon>Actinomycetota</taxon>
        <taxon>Actinomycetes</taxon>
        <taxon>Pseudonocardiales</taxon>
        <taxon>Pseudonocardiaceae</taxon>
        <taxon>Pseudonocardia</taxon>
    </lineage>
</organism>
<dbReference type="GO" id="GO:0070069">
    <property type="term" value="C:cytochrome complex"/>
    <property type="evidence" value="ECO:0007669"/>
    <property type="project" value="TreeGrafter"/>
</dbReference>
<gene>
    <name evidence="13" type="ORF">PHY01_23300</name>
</gene>
<keyword evidence="3" id="KW-0813">Transport</keyword>
<evidence type="ECO:0000256" key="8">
    <source>
        <dbReference type="ARBA" id="ARBA00022982"/>
    </source>
</evidence>